<keyword evidence="1" id="KW-1133">Transmembrane helix</keyword>
<reference evidence="2 3" key="1">
    <citation type="submission" date="2013-12" db="EMBL/GenBank/DDBJ databases">
        <title>A Varibaculum cambriense genome reconstructed from a premature infant gut community with otherwise low bacterial novelty that shifts toward anaerobic metabolism during the third week of life.</title>
        <authorList>
            <person name="Brown C.T."/>
            <person name="Sharon I."/>
            <person name="Thomas B.C."/>
            <person name="Castelle C.J."/>
            <person name="Morowitz M.J."/>
            <person name="Banfield J.F."/>
        </authorList>
    </citation>
    <scope>NUCLEOTIDE SEQUENCE [LARGE SCALE GENOMIC DNA]</scope>
    <source>
        <strain evidence="3">DORA_7</strain>
    </source>
</reference>
<name>W1TV98_STRAP</name>
<sequence length="47" mass="5468">MWLIGSMMILWVIRFVKGIIKLGLFALIILLGVYLVMQNQEILNSFK</sequence>
<protein>
    <submittedName>
        <fullName evidence="2">Uncharacterized protein</fullName>
    </submittedName>
</protein>
<keyword evidence="1" id="KW-0812">Transmembrane</keyword>
<dbReference type="EMBL" id="AZMF01000113">
    <property type="protein sequence ID" value="ETI85381.1"/>
    <property type="molecule type" value="Genomic_DNA"/>
</dbReference>
<dbReference type="AlphaFoldDB" id="W1TV98"/>
<dbReference type="Proteomes" id="UP000018846">
    <property type="component" value="Unassembled WGS sequence"/>
</dbReference>
<keyword evidence="1" id="KW-0472">Membrane</keyword>
<accession>W1TV98</accession>
<organism evidence="2 3">
    <name type="scientific">Streptococcus anginosus DORA_7</name>
    <dbReference type="NCBI Taxonomy" id="1403946"/>
    <lineage>
        <taxon>Bacteria</taxon>
        <taxon>Bacillati</taxon>
        <taxon>Bacillota</taxon>
        <taxon>Bacilli</taxon>
        <taxon>Lactobacillales</taxon>
        <taxon>Streptococcaceae</taxon>
        <taxon>Streptococcus</taxon>
        <taxon>Streptococcus anginosus group</taxon>
    </lineage>
</organism>
<feature type="transmembrane region" description="Helical" evidence="1">
    <location>
        <begin position="12"/>
        <end position="37"/>
    </location>
</feature>
<proteinExistence type="predicted"/>
<evidence type="ECO:0000313" key="3">
    <source>
        <dbReference type="Proteomes" id="UP000018846"/>
    </source>
</evidence>
<comment type="caution">
    <text evidence="2">The sequence shown here is derived from an EMBL/GenBank/DDBJ whole genome shotgun (WGS) entry which is preliminary data.</text>
</comment>
<dbReference type="PATRIC" id="fig|1403946.3.peg.382"/>
<evidence type="ECO:0000313" key="2">
    <source>
        <dbReference type="EMBL" id="ETI85381.1"/>
    </source>
</evidence>
<gene>
    <name evidence="2" type="ORF">Q615_SPAC00113G0056</name>
</gene>
<evidence type="ECO:0000256" key="1">
    <source>
        <dbReference type="SAM" id="Phobius"/>
    </source>
</evidence>